<accession>A0A1F5I0X5</accession>
<dbReference type="STRING" id="1797729.A3A60_04945"/>
<feature type="transmembrane region" description="Helical" evidence="1">
    <location>
        <begin position="33"/>
        <end position="52"/>
    </location>
</feature>
<dbReference type="AlphaFoldDB" id="A0A1F5I0X5"/>
<comment type="caution">
    <text evidence="2">The sequence shown here is derived from an EMBL/GenBank/DDBJ whole genome shotgun (WGS) entry which is preliminary data.</text>
</comment>
<feature type="transmembrane region" description="Helical" evidence="1">
    <location>
        <begin position="9"/>
        <end position="27"/>
    </location>
</feature>
<protein>
    <submittedName>
        <fullName evidence="2">Uncharacterized protein</fullName>
    </submittedName>
</protein>
<keyword evidence="1" id="KW-1133">Transmembrane helix</keyword>
<proteinExistence type="predicted"/>
<dbReference type="EMBL" id="MFBS01000016">
    <property type="protein sequence ID" value="OGE09905.1"/>
    <property type="molecule type" value="Genomic_DNA"/>
</dbReference>
<dbReference type="Proteomes" id="UP000179227">
    <property type="component" value="Unassembled WGS sequence"/>
</dbReference>
<keyword evidence="1" id="KW-0812">Transmembrane</keyword>
<reference evidence="2 3" key="1">
    <citation type="journal article" date="2016" name="Nat. Commun.">
        <title>Thousands of microbial genomes shed light on interconnected biogeochemical processes in an aquifer system.</title>
        <authorList>
            <person name="Anantharaman K."/>
            <person name="Brown C.T."/>
            <person name="Hug L.A."/>
            <person name="Sharon I."/>
            <person name="Castelle C.J."/>
            <person name="Probst A.J."/>
            <person name="Thomas B.C."/>
            <person name="Singh A."/>
            <person name="Wilkins M.J."/>
            <person name="Karaoz U."/>
            <person name="Brodie E.L."/>
            <person name="Williams K.H."/>
            <person name="Hubbard S.S."/>
            <person name="Banfield J.F."/>
        </authorList>
    </citation>
    <scope>NUCLEOTIDE SEQUENCE [LARGE SCALE GENOMIC DNA]</scope>
</reference>
<evidence type="ECO:0000313" key="2">
    <source>
        <dbReference type="EMBL" id="OGE09905.1"/>
    </source>
</evidence>
<sequence length="59" mass="6592">MKIKADKNLLASLAFIIALLIFVVIVFRLPVNAFIIATPIFAGIVFLSIFLIKDNEDEK</sequence>
<gene>
    <name evidence="2" type="ORF">A3A60_04945</name>
</gene>
<keyword evidence="1" id="KW-0472">Membrane</keyword>
<evidence type="ECO:0000256" key="1">
    <source>
        <dbReference type="SAM" id="Phobius"/>
    </source>
</evidence>
<organism evidence="2 3">
    <name type="scientific">Candidatus Curtissbacteria bacterium RIFCSPLOWO2_01_FULL_42_26</name>
    <dbReference type="NCBI Taxonomy" id="1797729"/>
    <lineage>
        <taxon>Bacteria</taxon>
        <taxon>Candidatus Curtissiibacteriota</taxon>
    </lineage>
</organism>
<evidence type="ECO:0000313" key="3">
    <source>
        <dbReference type="Proteomes" id="UP000179227"/>
    </source>
</evidence>
<name>A0A1F5I0X5_9BACT</name>